<dbReference type="AlphaFoldDB" id="A0ABD7NHD7"/>
<name>A0ABD7NHD7_9STRE</name>
<dbReference type="EMBL" id="UHHS01000001">
    <property type="protein sequence ID" value="SUO78964.1"/>
    <property type="molecule type" value="Genomic_DNA"/>
</dbReference>
<evidence type="ECO:0000313" key="1">
    <source>
        <dbReference type="EMBL" id="SUO78964.1"/>
    </source>
</evidence>
<gene>
    <name evidence="1" type="ORF">NCTC1080_01905</name>
</gene>
<reference evidence="1 2" key="1">
    <citation type="submission" date="2018-06" db="EMBL/GenBank/DDBJ databases">
        <authorList>
            <consortium name="Pathogen Informatics"/>
            <person name="Doyle S."/>
        </authorList>
    </citation>
    <scope>NUCLEOTIDE SEQUENCE [LARGE SCALE GENOMIC DNA]</scope>
    <source>
        <strain evidence="1 2">NCTC1080</strain>
    </source>
</reference>
<keyword evidence="2" id="KW-1185">Reference proteome</keyword>
<protein>
    <submittedName>
        <fullName evidence="1">Prophage ps3 protein 13</fullName>
    </submittedName>
</protein>
<organism evidence="1 2">
    <name type="scientific">Streptococcus viridans</name>
    <dbReference type="NCBI Taxonomy" id="78535"/>
    <lineage>
        <taxon>Bacteria</taxon>
        <taxon>Bacillati</taxon>
        <taxon>Bacillota</taxon>
        <taxon>Bacilli</taxon>
        <taxon>Lactobacillales</taxon>
        <taxon>Streptococcaceae</taxon>
        <taxon>Streptococcus</taxon>
    </lineage>
</organism>
<dbReference type="Proteomes" id="UP000254098">
    <property type="component" value="Unassembled WGS sequence"/>
</dbReference>
<comment type="caution">
    <text evidence="1">The sequence shown here is derived from an EMBL/GenBank/DDBJ whole genome shotgun (WGS) entry which is preliminary data.</text>
</comment>
<proteinExistence type="predicted"/>
<sequence>MELVYMDGKKEPYTTSEIVAECAAISHHAI</sequence>
<evidence type="ECO:0000313" key="2">
    <source>
        <dbReference type="Proteomes" id="UP000254098"/>
    </source>
</evidence>
<accession>A0ABD7NHD7</accession>